<dbReference type="InterPro" id="IPR011610">
    <property type="entry name" value="SAM_mthyl_Trfase_ML2640-like"/>
</dbReference>
<accession>A0ABP4HGK4</accession>
<dbReference type="InterPro" id="IPR029063">
    <property type="entry name" value="SAM-dependent_MTases_sf"/>
</dbReference>
<comment type="function">
    <text evidence="1 6">Exhibits S-adenosyl-L-methionine-dependent methyltransferase activity.</text>
</comment>
<dbReference type="GO" id="GO:0032259">
    <property type="term" value="P:methylation"/>
    <property type="evidence" value="ECO:0007669"/>
    <property type="project" value="UniProtKB-KW"/>
</dbReference>
<evidence type="ECO:0000256" key="3">
    <source>
        <dbReference type="ARBA" id="ARBA00022603"/>
    </source>
</evidence>
<evidence type="ECO:0000256" key="1">
    <source>
        <dbReference type="ARBA" id="ARBA00003907"/>
    </source>
</evidence>
<proteinExistence type="inferred from homology"/>
<evidence type="ECO:0000256" key="4">
    <source>
        <dbReference type="ARBA" id="ARBA00022679"/>
    </source>
</evidence>
<dbReference type="Pfam" id="PF04072">
    <property type="entry name" value="LCM"/>
    <property type="match status" value="1"/>
</dbReference>
<dbReference type="NCBIfam" id="TIGR00027">
    <property type="entry name" value="mthyl_TIGR00027"/>
    <property type="match status" value="1"/>
</dbReference>
<keyword evidence="3 6" id="KW-0489">Methyltransferase</keyword>
<feature type="region of interest" description="Disordered" evidence="7">
    <location>
        <begin position="278"/>
        <end position="302"/>
    </location>
</feature>
<dbReference type="Proteomes" id="UP001500037">
    <property type="component" value="Unassembled WGS sequence"/>
</dbReference>
<comment type="caution">
    <text evidence="8">The sequence shown here is derived from an EMBL/GenBank/DDBJ whole genome shotgun (WGS) entry which is preliminary data.</text>
</comment>
<dbReference type="Gene3D" id="3.40.50.150">
    <property type="entry name" value="Vaccinia Virus protein VP39"/>
    <property type="match status" value="1"/>
</dbReference>
<evidence type="ECO:0000256" key="2">
    <source>
        <dbReference type="ARBA" id="ARBA00008138"/>
    </source>
</evidence>
<dbReference type="PANTHER" id="PTHR43619">
    <property type="entry name" value="S-ADENOSYL-L-METHIONINE-DEPENDENT METHYLTRANSFERASE YKTD-RELATED"/>
    <property type="match status" value="1"/>
</dbReference>
<evidence type="ECO:0000256" key="7">
    <source>
        <dbReference type="SAM" id="MobiDB-lite"/>
    </source>
</evidence>
<dbReference type="EC" id="2.1.1.-" evidence="6"/>
<keyword evidence="5 6" id="KW-0949">S-adenosyl-L-methionine</keyword>
<dbReference type="PANTHER" id="PTHR43619:SF2">
    <property type="entry name" value="S-ADENOSYL-L-METHIONINE-DEPENDENT METHYLTRANSFERASES SUPERFAMILY PROTEIN"/>
    <property type="match status" value="1"/>
</dbReference>
<reference evidence="9" key="1">
    <citation type="journal article" date="2019" name="Int. J. Syst. Evol. Microbiol.">
        <title>The Global Catalogue of Microorganisms (GCM) 10K type strain sequencing project: providing services to taxonomists for standard genome sequencing and annotation.</title>
        <authorList>
            <consortium name="The Broad Institute Genomics Platform"/>
            <consortium name="The Broad Institute Genome Sequencing Center for Infectious Disease"/>
            <person name="Wu L."/>
            <person name="Ma J."/>
        </authorList>
    </citation>
    <scope>NUCLEOTIDE SEQUENCE [LARGE SCALE GENOMIC DNA]</scope>
    <source>
        <strain evidence="9">JCM 13004</strain>
    </source>
</reference>
<dbReference type="SUPFAM" id="SSF53335">
    <property type="entry name" value="S-adenosyl-L-methionine-dependent methyltransferases"/>
    <property type="match status" value="1"/>
</dbReference>
<sequence>MRDMTNHQITDGVGRTAIGVARARAAESRRPDRLFDDPYAAAFVAAALAGEPEPERNPQDTPIGVIVLARYLAVRTRFFDDQLLAAARAGCRQVVIPAVGLDTRALRLEWPAGTRFFEIDQPEVLAFGERVLAEQGASAAGPRAVLAGDLREDWAGVLTGAGFDPAQPSAWLLEGLLVYLSPAEVAALLTTVGSLAAPGSRLALTHGFPRSEHDPVDRTAGFAEAVPELAGVAALWQGGLDEDVAGWLERHGWRAAWHDRAEAAVSYGRPAGYLTPQRSFVTAERPAGPDRLPDADPGTGGR</sequence>
<dbReference type="EMBL" id="BAAALF010000128">
    <property type="protein sequence ID" value="GAA1258327.1"/>
    <property type="molecule type" value="Genomic_DNA"/>
</dbReference>
<comment type="similarity">
    <text evidence="2 6">Belongs to the UPF0677 family.</text>
</comment>
<dbReference type="InterPro" id="IPR007213">
    <property type="entry name" value="Ppm1/Ppm2/Tcmp"/>
</dbReference>
<name>A0ABP4HGK4_9ACTN</name>
<keyword evidence="4" id="KW-0808">Transferase</keyword>
<gene>
    <name evidence="8" type="ORF">GCM10009665_55690</name>
</gene>
<evidence type="ECO:0000256" key="5">
    <source>
        <dbReference type="ARBA" id="ARBA00022691"/>
    </source>
</evidence>
<evidence type="ECO:0000313" key="9">
    <source>
        <dbReference type="Proteomes" id="UP001500037"/>
    </source>
</evidence>
<protein>
    <recommendedName>
        <fullName evidence="6">S-adenosyl-L-methionine-dependent methyltransferase</fullName>
        <ecNumber evidence="6">2.1.1.-</ecNumber>
    </recommendedName>
</protein>
<evidence type="ECO:0000313" key="8">
    <source>
        <dbReference type="EMBL" id="GAA1258327.1"/>
    </source>
</evidence>
<dbReference type="GO" id="GO:0008168">
    <property type="term" value="F:methyltransferase activity"/>
    <property type="evidence" value="ECO:0007669"/>
    <property type="project" value="UniProtKB-KW"/>
</dbReference>
<organism evidence="8 9">
    <name type="scientific">Kitasatospora nipponensis</name>
    <dbReference type="NCBI Taxonomy" id="258049"/>
    <lineage>
        <taxon>Bacteria</taxon>
        <taxon>Bacillati</taxon>
        <taxon>Actinomycetota</taxon>
        <taxon>Actinomycetes</taxon>
        <taxon>Kitasatosporales</taxon>
        <taxon>Streptomycetaceae</taxon>
        <taxon>Kitasatospora</taxon>
    </lineage>
</organism>
<keyword evidence="9" id="KW-1185">Reference proteome</keyword>
<evidence type="ECO:0000256" key="6">
    <source>
        <dbReference type="RuleBase" id="RU362030"/>
    </source>
</evidence>